<feature type="region of interest" description="Disordered" evidence="1">
    <location>
        <begin position="378"/>
        <end position="405"/>
    </location>
</feature>
<dbReference type="AlphaFoldDB" id="A0A5C3DUG2"/>
<evidence type="ECO:0000313" key="3">
    <source>
        <dbReference type="Proteomes" id="UP000324022"/>
    </source>
</evidence>
<protein>
    <submittedName>
        <fullName evidence="2">Uncharacterized protein</fullName>
    </submittedName>
</protein>
<accession>A0A5C3DUG2</accession>
<feature type="region of interest" description="Disordered" evidence="1">
    <location>
        <begin position="1"/>
        <end position="57"/>
    </location>
</feature>
<feature type="compositionally biased region" description="Polar residues" evidence="1">
    <location>
        <begin position="39"/>
        <end position="51"/>
    </location>
</feature>
<feature type="region of interest" description="Disordered" evidence="1">
    <location>
        <begin position="89"/>
        <end position="132"/>
    </location>
</feature>
<keyword evidence="3" id="KW-1185">Reference proteome</keyword>
<feature type="compositionally biased region" description="Polar residues" evidence="1">
    <location>
        <begin position="393"/>
        <end position="405"/>
    </location>
</feature>
<gene>
    <name evidence="2" type="ORF">UTRI_00273</name>
</gene>
<evidence type="ECO:0000313" key="2">
    <source>
        <dbReference type="EMBL" id="SPO20796.1"/>
    </source>
</evidence>
<dbReference type="EMBL" id="OOIN01000002">
    <property type="protein sequence ID" value="SPO20796.1"/>
    <property type="molecule type" value="Genomic_DNA"/>
</dbReference>
<organism evidence="2 3">
    <name type="scientific">Ustilago trichophora</name>
    <dbReference type="NCBI Taxonomy" id="86804"/>
    <lineage>
        <taxon>Eukaryota</taxon>
        <taxon>Fungi</taxon>
        <taxon>Dikarya</taxon>
        <taxon>Basidiomycota</taxon>
        <taxon>Ustilaginomycotina</taxon>
        <taxon>Ustilaginomycetes</taxon>
        <taxon>Ustilaginales</taxon>
        <taxon>Ustilaginaceae</taxon>
        <taxon>Ustilago</taxon>
    </lineage>
</organism>
<feature type="region of interest" description="Disordered" evidence="1">
    <location>
        <begin position="261"/>
        <end position="299"/>
    </location>
</feature>
<evidence type="ECO:0000256" key="1">
    <source>
        <dbReference type="SAM" id="MobiDB-lite"/>
    </source>
</evidence>
<reference evidence="2 3" key="1">
    <citation type="submission" date="2018-03" db="EMBL/GenBank/DDBJ databases">
        <authorList>
            <person name="Guldener U."/>
        </authorList>
    </citation>
    <scope>NUCLEOTIDE SEQUENCE [LARGE SCALE GENOMIC DNA]</scope>
    <source>
        <strain evidence="2 3">NBRC100155</strain>
    </source>
</reference>
<feature type="compositionally biased region" description="Basic residues" evidence="1">
    <location>
        <begin position="269"/>
        <end position="285"/>
    </location>
</feature>
<dbReference type="OrthoDB" id="2554557at2759"/>
<feature type="compositionally biased region" description="Polar residues" evidence="1">
    <location>
        <begin position="115"/>
        <end position="128"/>
    </location>
</feature>
<sequence>MTPILGASGLGRRGRTTTASSHEHTDSSTSSRRHSSSSNGRKASQASSQMDDWSDGFTGIVDLDRRMRELAMAEQGLTMLGGSDGLDVYESYSPPAASWEQQQQQQGGRRKSSSDARSGSTSQSSLATGRSIPCFTHAPSISSTAATSRFSQDSRAHSSLLSKRRSSTANTVDSFDSAHSSLRLAPLPASPSAFGNYRLTDGSSLSIPTRQSGAFSSPSWSSLDEQDPLTPLAAVTRNLEPITPGTAAAATWTDPSAPGYFPAGLSADHHHRKRKNRSLRKKPTTARRAPLPRLVSGEVVSSPAAECDSHFEDSLFSDSHPKTFARQDHLGLPADTCSETGSRPPSPTSSTDALKRSAQSLALSLRFKMLRAKRKVKKTGQGAAELFAGGHASQRSSIEGASLST</sequence>
<feature type="region of interest" description="Disordered" evidence="1">
    <location>
        <begin position="332"/>
        <end position="357"/>
    </location>
</feature>
<feature type="compositionally biased region" description="Low complexity" evidence="1">
    <location>
        <begin position="338"/>
        <end position="351"/>
    </location>
</feature>
<dbReference type="Proteomes" id="UP000324022">
    <property type="component" value="Unassembled WGS sequence"/>
</dbReference>
<proteinExistence type="predicted"/>
<name>A0A5C3DUG2_9BASI</name>